<protein>
    <submittedName>
        <fullName evidence="1">7878_t:CDS:1</fullName>
    </submittedName>
</protein>
<accession>A0ACA9KZW6</accession>
<gene>
    <name evidence="1" type="ORF">DHETER_LOCUS3103</name>
</gene>
<dbReference type="Proteomes" id="UP000789702">
    <property type="component" value="Unassembled WGS sequence"/>
</dbReference>
<evidence type="ECO:0000313" key="2">
    <source>
        <dbReference type="Proteomes" id="UP000789702"/>
    </source>
</evidence>
<proteinExistence type="predicted"/>
<organism evidence="1 2">
    <name type="scientific">Dentiscutata heterogama</name>
    <dbReference type="NCBI Taxonomy" id="1316150"/>
    <lineage>
        <taxon>Eukaryota</taxon>
        <taxon>Fungi</taxon>
        <taxon>Fungi incertae sedis</taxon>
        <taxon>Mucoromycota</taxon>
        <taxon>Glomeromycotina</taxon>
        <taxon>Glomeromycetes</taxon>
        <taxon>Diversisporales</taxon>
        <taxon>Gigasporaceae</taxon>
        <taxon>Dentiscutata</taxon>
    </lineage>
</organism>
<evidence type="ECO:0000313" key="1">
    <source>
        <dbReference type="EMBL" id="CAG8503203.1"/>
    </source>
</evidence>
<keyword evidence="2" id="KW-1185">Reference proteome</keyword>
<dbReference type="EMBL" id="CAJVPU010002556">
    <property type="protein sequence ID" value="CAG8503203.1"/>
    <property type="molecule type" value="Genomic_DNA"/>
</dbReference>
<name>A0ACA9KZW6_9GLOM</name>
<reference evidence="1" key="1">
    <citation type="submission" date="2021-06" db="EMBL/GenBank/DDBJ databases">
        <authorList>
            <person name="Kallberg Y."/>
            <person name="Tangrot J."/>
            <person name="Rosling A."/>
        </authorList>
    </citation>
    <scope>NUCLEOTIDE SEQUENCE</scope>
    <source>
        <strain evidence="1">IL203A</strain>
    </source>
</reference>
<sequence>MYCEKEDSENVKYEKWKAEQEAMERERILEQNEQIYDNLLRAIKYSDNPEEYSLNNLNYQRLRNGRTREKLEIAQRERCQVGERNQKYIEIFEESNGSTSKTRNIQAEVFKHKGVKVHFKNFEDENKREEDIQNLIEENNEEIVEIIKSCENCQKVYMSKDLDQINKKIDMDEIENLRKKLRNIEEKLRKTERDNDSKEVQSIKDEINKIEKTLLNSIGERIAELLKRISDCKIM</sequence>
<comment type="caution">
    <text evidence="1">The sequence shown here is derived from an EMBL/GenBank/DDBJ whole genome shotgun (WGS) entry which is preliminary data.</text>
</comment>